<dbReference type="Proteomes" id="UP001222325">
    <property type="component" value="Unassembled WGS sequence"/>
</dbReference>
<feature type="compositionally biased region" description="Low complexity" evidence="1">
    <location>
        <begin position="18"/>
        <end position="33"/>
    </location>
</feature>
<feature type="region of interest" description="Disordered" evidence="1">
    <location>
        <begin position="1"/>
        <end position="64"/>
    </location>
</feature>
<dbReference type="EMBL" id="JARJCN010000041">
    <property type="protein sequence ID" value="KAJ7083338.1"/>
    <property type="molecule type" value="Genomic_DNA"/>
</dbReference>
<organism evidence="2 3">
    <name type="scientific">Mycena belliarum</name>
    <dbReference type="NCBI Taxonomy" id="1033014"/>
    <lineage>
        <taxon>Eukaryota</taxon>
        <taxon>Fungi</taxon>
        <taxon>Dikarya</taxon>
        <taxon>Basidiomycota</taxon>
        <taxon>Agaricomycotina</taxon>
        <taxon>Agaricomycetes</taxon>
        <taxon>Agaricomycetidae</taxon>
        <taxon>Agaricales</taxon>
        <taxon>Marasmiineae</taxon>
        <taxon>Mycenaceae</taxon>
        <taxon>Mycena</taxon>
    </lineage>
</organism>
<dbReference type="AlphaFoldDB" id="A0AAD6TY76"/>
<protein>
    <submittedName>
        <fullName evidence="2">Uncharacterized protein</fullName>
    </submittedName>
</protein>
<keyword evidence="3" id="KW-1185">Reference proteome</keyword>
<accession>A0AAD6TY76</accession>
<comment type="caution">
    <text evidence="2">The sequence shown here is derived from an EMBL/GenBank/DDBJ whole genome shotgun (WGS) entry which is preliminary data.</text>
</comment>
<proteinExistence type="predicted"/>
<evidence type="ECO:0000313" key="2">
    <source>
        <dbReference type="EMBL" id="KAJ7083338.1"/>
    </source>
</evidence>
<feature type="compositionally biased region" description="Basic and acidic residues" evidence="1">
    <location>
        <begin position="1"/>
        <end position="14"/>
    </location>
</feature>
<evidence type="ECO:0000256" key="1">
    <source>
        <dbReference type="SAM" id="MobiDB-lite"/>
    </source>
</evidence>
<gene>
    <name evidence="2" type="ORF">B0H15DRAFT_1024163</name>
</gene>
<evidence type="ECO:0000313" key="3">
    <source>
        <dbReference type="Proteomes" id="UP001222325"/>
    </source>
</evidence>
<name>A0AAD6TY76_9AGAR</name>
<sequence length="332" mass="36809">MARRWDNPSPDRRHVAASSSFNFPSSTSSPIFSPEDEDDEALATPNFSSPSEDHSHNPRKRTAADMTQLAEQTGRNLRLKLSSVEALQGYSTMSAPEQSIWLAGQMLLQTELLQGLQAPEAMYHIPAALEGYIAQYSFLVLIDAHASAYVTKGKAGPFDRLLAYLTKLPDSGLTAAIVRDKSKFDTVKARMRQKLTHNRNAIKDLLADSFGDTSVDPEDPAFRPTNIVDLCQQIVALGAHRQPAELKVSLEMCARFAFVRESYVALVKDSTTGKPVDFWKELDKDLGRMREAKNNDPVRISQLLSDSLADDRRKYGPVSVDDLLKVSPISLD</sequence>
<reference evidence="2" key="1">
    <citation type="submission" date="2023-03" db="EMBL/GenBank/DDBJ databases">
        <title>Massive genome expansion in bonnet fungi (Mycena s.s.) driven by repeated elements and novel gene families across ecological guilds.</title>
        <authorList>
            <consortium name="Lawrence Berkeley National Laboratory"/>
            <person name="Harder C.B."/>
            <person name="Miyauchi S."/>
            <person name="Viragh M."/>
            <person name="Kuo A."/>
            <person name="Thoen E."/>
            <person name="Andreopoulos B."/>
            <person name="Lu D."/>
            <person name="Skrede I."/>
            <person name="Drula E."/>
            <person name="Henrissat B."/>
            <person name="Morin E."/>
            <person name="Kohler A."/>
            <person name="Barry K."/>
            <person name="LaButti K."/>
            <person name="Morin E."/>
            <person name="Salamov A."/>
            <person name="Lipzen A."/>
            <person name="Mereny Z."/>
            <person name="Hegedus B."/>
            <person name="Baldrian P."/>
            <person name="Stursova M."/>
            <person name="Weitz H."/>
            <person name="Taylor A."/>
            <person name="Grigoriev I.V."/>
            <person name="Nagy L.G."/>
            <person name="Martin F."/>
            <person name="Kauserud H."/>
        </authorList>
    </citation>
    <scope>NUCLEOTIDE SEQUENCE</scope>
    <source>
        <strain evidence="2">CBHHK173m</strain>
    </source>
</reference>